<sequence length="345" mass="40478">MDLSSHAQNSVLENLKEMQDMVQRLQRIQILQERRIMQLGHQLESYRERQAEFAQFSRLPPELRRQIWELAIPSQVFRPFRYLEPSYPEWKSLPPPAISRVCREARHVAYQQGALYRHEYLAPIFWTWFSGQRDILDLSPYCMSENGFIPLQTSLLREAKAIILDAGLVNDPLIAGLNSKSSQLEKVETIYLTVGNPSQVEKRSWHPHAVARLFRDRSFALVDIEDGQELERLEQILQMSGSDEVNLMNWWHRDAITRLQDQIRPPADKMRAWRDAKQLLLQGWISYHCPTLPLPESFFDENGKIMVQEVRMAHPQIPKVQLVQAFELIPVSRCAKWRMLEDIRG</sequence>
<gene>
    <name evidence="2" type="ORF">TASIC1_0002017100</name>
</gene>
<accession>A0A6V8QKH7</accession>
<dbReference type="InterPro" id="IPR045518">
    <property type="entry name" value="2EXR"/>
</dbReference>
<dbReference type="PANTHER" id="PTHR35910">
    <property type="entry name" value="2EXR DOMAIN-CONTAINING PROTEIN"/>
    <property type="match status" value="1"/>
</dbReference>
<dbReference type="EMBL" id="BLZH01000002">
    <property type="protein sequence ID" value="GFP52987.1"/>
    <property type="molecule type" value="Genomic_DNA"/>
</dbReference>
<organism evidence="2 3">
    <name type="scientific">Trichoderma asperellum</name>
    <name type="common">Filamentous fungus</name>
    <dbReference type="NCBI Taxonomy" id="101201"/>
    <lineage>
        <taxon>Eukaryota</taxon>
        <taxon>Fungi</taxon>
        <taxon>Dikarya</taxon>
        <taxon>Ascomycota</taxon>
        <taxon>Pezizomycotina</taxon>
        <taxon>Sordariomycetes</taxon>
        <taxon>Hypocreomycetidae</taxon>
        <taxon>Hypocreales</taxon>
        <taxon>Hypocreaceae</taxon>
        <taxon>Trichoderma</taxon>
    </lineage>
</organism>
<comment type="caution">
    <text evidence="2">The sequence shown here is derived from an EMBL/GenBank/DDBJ whole genome shotgun (WGS) entry which is preliminary data.</text>
</comment>
<dbReference type="Pfam" id="PF20150">
    <property type="entry name" value="2EXR"/>
    <property type="match status" value="1"/>
</dbReference>
<name>A0A6V8QKH7_TRIAP</name>
<dbReference type="AlphaFoldDB" id="A0A6V8QKH7"/>
<dbReference type="OrthoDB" id="3473305at2759"/>
<proteinExistence type="predicted"/>
<dbReference type="PANTHER" id="PTHR35910:SF6">
    <property type="entry name" value="2EXR DOMAIN-CONTAINING PROTEIN"/>
    <property type="match status" value="1"/>
</dbReference>
<evidence type="ECO:0000313" key="3">
    <source>
        <dbReference type="Proteomes" id="UP000517252"/>
    </source>
</evidence>
<evidence type="ECO:0000313" key="2">
    <source>
        <dbReference type="EMBL" id="GFP52987.1"/>
    </source>
</evidence>
<evidence type="ECO:0000259" key="1">
    <source>
        <dbReference type="Pfam" id="PF20150"/>
    </source>
</evidence>
<feature type="domain" description="2EXR" evidence="1">
    <location>
        <begin position="53"/>
        <end position="136"/>
    </location>
</feature>
<reference evidence="2 3" key="1">
    <citation type="submission" date="2020-07" db="EMBL/GenBank/DDBJ databases">
        <title>Trichoderma asperellum IC-1 whole genome shotgun sequence.</title>
        <authorList>
            <person name="Kanamasa S."/>
            <person name="Takahashi H."/>
        </authorList>
    </citation>
    <scope>NUCLEOTIDE SEQUENCE [LARGE SCALE GENOMIC DNA]</scope>
    <source>
        <strain evidence="2 3">IC-1</strain>
    </source>
</reference>
<protein>
    <recommendedName>
        <fullName evidence="1">2EXR domain-containing protein</fullName>
    </recommendedName>
</protein>
<dbReference type="Proteomes" id="UP000517252">
    <property type="component" value="Unassembled WGS sequence"/>
</dbReference>